<sequence>MTPDKSPSADPAQEKPSHSPTQAASADPSAPGPTTSRRGFLKAGGALSMSSLMGTAALMTQSDDAAAATEWAEHFQKNYRLMTDAEKAEARTRLERRYSSEYGKKVTVDTTGPQPGVLMGYALNIRKCIGCRRCVHACVEENNQSRGTRPGEKIEWIQVLRMERGEFAKDKMNQGYPEGLGIQVGGNAYTPAGQVLEGQYRYEPEAVPEKDATYMPIACMQCEKPPCVKVCPVRTTYREADGPVVIDYNWCIGCRMCMGACPYWARRINLTTPVLPKEEMNPVTHYLGNRPRMRGVVEKCHWCLQRSRQGRYPACVEVCPVGARKFGNLLDPESEVSKILERKNVFRLKAELNTFPKFFYFYD</sequence>
<dbReference type="RefSeq" id="WP_197539583.1">
    <property type="nucleotide sequence ID" value="NZ_AP012547.1"/>
</dbReference>
<evidence type="ECO:0000256" key="3">
    <source>
        <dbReference type="ARBA" id="ARBA00023004"/>
    </source>
</evidence>
<proteinExistence type="predicted"/>
<keyword evidence="4" id="KW-0411">Iron-sulfur</keyword>
<dbReference type="PANTHER" id="PTHR43177">
    <property type="entry name" value="PROTEIN NRFC"/>
    <property type="match status" value="1"/>
</dbReference>
<dbReference type="CDD" id="cd10551">
    <property type="entry name" value="PsrB"/>
    <property type="match status" value="1"/>
</dbReference>
<dbReference type="STRING" id="1223802.SUTH_02492"/>
<dbReference type="KEGG" id="shd:SUTH_02492"/>
<feature type="domain" description="4Fe-4S ferredoxin-type" evidence="6">
    <location>
        <begin position="242"/>
        <end position="271"/>
    </location>
</feature>
<dbReference type="Gene3D" id="3.30.70.20">
    <property type="match status" value="2"/>
</dbReference>
<dbReference type="InterPro" id="IPR017896">
    <property type="entry name" value="4Fe4S_Fe-S-bd"/>
</dbReference>
<dbReference type="AlphaFoldDB" id="W0SHF7"/>
<dbReference type="PROSITE" id="PS51318">
    <property type="entry name" value="TAT"/>
    <property type="match status" value="1"/>
</dbReference>
<gene>
    <name evidence="7" type="ORF">SUTH_02492</name>
</gene>
<dbReference type="InterPro" id="IPR050954">
    <property type="entry name" value="ET_IronSulfur_Cluster-Binding"/>
</dbReference>
<keyword evidence="2" id="KW-0479">Metal-binding</keyword>
<dbReference type="GO" id="GO:0051539">
    <property type="term" value="F:4 iron, 4 sulfur cluster binding"/>
    <property type="evidence" value="ECO:0007669"/>
    <property type="project" value="UniProtKB-KW"/>
</dbReference>
<dbReference type="EMBL" id="AP012547">
    <property type="protein sequence ID" value="BAO30275.1"/>
    <property type="molecule type" value="Genomic_DNA"/>
</dbReference>
<name>W0SHF7_9PROT</name>
<dbReference type="Pfam" id="PF13247">
    <property type="entry name" value="Fer4_11"/>
    <property type="match status" value="2"/>
</dbReference>
<evidence type="ECO:0000256" key="4">
    <source>
        <dbReference type="ARBA" id="ARBA00023014"/>
    </source>
</evidence>
<dbReference type="InterPro" id="IPR006311">
    <property type="entry name" value="TAT_signal"/>
</dbReference>
<keyword evidence="1" id="KW-0004">4Fe-4S</keyword>
<protein>
    <submittedName>
        <fullName evidence="7">Fe-S-cluster-containing hydrogenase subunit</fullName>
    </submittedName>
</protein>
<evidence type="ECO:0000259" key="6">
    <source>
        <dbReference type="PROSITE" id="PS51379"/>
    </source>
</evidence>
<accession>W0SHF7</accession>
<dbReference type="PROSITE" id="PS51379">
    <property type="entry name" value="4FE4S_FER_2"/>
    <property type="match status" value="2"/>
</dbReference>
<evidence type="ECO:0000313" key="8">
    <source>
        <dbReference type="Proteomes" id="UP000031637"/>
    </source>
</evidence>
<dbReference type="HOGENOM" id="CLU_043374_1_0_4"/>
<feature type="domain" description="4Fe-4S ferredoxin-type" evidence="6">
    <location>
        <begin position="119"/>
        <end position="148"/>
    </location>
</feature>
<dbReference type="SUPFAM" id="SSF54862">
    <property type="entry name" value="4Fe-4S ferredoxins"/>
    <property type="match status" value="1"/>
</dbReference>
<keyword evidence="8" id="KW-1185">Reference proteome</keyword>
<evidence type="ECO:0000313" key="7">
    <source>
        <dbReference type="EMBL" id="BAO30275.1"/>
    </source>
</evidence>
<evidence type="ECO:0000256" key="1">
    <source>
        <dbReference type="ARBA" id="ARBA00022485"/>
    </source>
</evidence>
<dbReference type="PANTHER" id="PTHR43177:SF3">
    <property type="entry name" value="PROTEIN NRFC HOMOLOG"/>
    <property type="match status" value="1"/>
</dbReference>
<reference evidence="7 8" key="1">
    <citation type="journal article" date="2014" name="Syst. Appl. Microbiol.">
        <title>Complete genomes of freshwater sulfur oxidizers Sulfuricella denitrificans skB26 and Sulfuritalea hydrogenivorans sk43H: genetic insights into the sulfur oxidation pathway of betaproteobacteria.</title>
        <authorList>
            <person name="Watanabe T."/>
            <person name="Kojima H."/>
            <person name="Fukui M."/>
        </authorList>
    </citation>
    <scope>NUCLEOTIDE SEQUENCE [LARGE SCALE GENOMIC DNA]</scope>
    <source>
        <strain evidence="7">DSM22779</strain>
    </source>
</reference>
<organism evidence="7 8">
    <name type="scientific">Sulfuritalea hydrogenivorans sk43H</name>
    <dbReference type="NCBI Taxonomy" id="1223802"/>
    <lineage>
        <taxon>Bacteria</taxon>
        <taxon>Pseudomonadati</taxon>
        <taxon>Pseudomonadota</taxon>
        <taxon>Betaproteobacteria</taxon>
        <taxon>Nitrosomonadales</taxon>
        <taxon>Sterolibacteriaceae</taxon>
        <taxon>Sulfuritalea</taxon>
    </lineage>
</organism>
<keyword evidence="3" id="KW-0408">Iron</keyword>
<feature type="region of interest" description="Disordered" evidence="5">
    <location>
        <begin position="1"/>
        <end position="40"/>
    </location>
</feature>
<evidence type="ECO:0000256" key="5">
    <source>
        <dbReference type="SAM" id="MobiDB-lite"/>
    </source>
</evidence>
<evidence type="ECO:0000256" key="2">
    <source>
        <dbReference type="ARBA" id="ARBA00022723"/>
    </source>
</evidence>
<dbReference type="InterPro" id="IPR017900">
    <property type="entry name" value="4Fe4S_Fe_S_CS"/>
</dbReference>
<dbReference type="Proteomes" id="UP000031637">
    <property type="component" value="Chromosome"/>
</dbReference>
<dbReference type="GO" id="GO:0046872">
    <property type="term" value="F:metal ion binding"/>
    <property type="evidence" value="ECO:0007669"/>
    <property type="project" value="UniProtKB-KW"/>
</dbReference>
<dbReference type="PROSITE" id="PS00198">
    <property type="entry name" value="4FE4S_FER_1"/>
    <property type="match status" value="1"/>
</dbReference>